<evidence type="ECO:0008006" key="3">
    <source>
        <dbReference type="Google" id="ProtNLM"/>
    </source>
</evidence>
<dbReference type="Proteomes" id="UP000622797">
    <property type="component" value="Unassembled WGS sequence"/>
</dbReference>
<comment type="caution">
    <text evidence="1">The sequence shown here is derived from an EMBL/GenBank/DDBJ whole genome shotgun (WGS) entry which is preliminary data.</text>
</comment>
<dbReference type="InterPro" id="IPR029063">
    <property type="entry name" value="SAM-dependent_MTases_sf"/>
</dbReference>
<dbReference type="OrthoDB" id="184880at2759"/>
<name>A0A8H4SSK6_9HYPO</name>
<dbReference type="EMBL" id="JABEXW010001290">
    <property type="protein sequence ID" value="KAF4944787.1"/>
    <property type="molecule type" value="Genomic_DNA"/>
</dbReference>
<dbReference type="CDD" id="cd02440">
    <property type="entry name" value="AdoMet_MTases"/>
    <property type="match status" value="1"/>
</dbReference>
<dbReference type="AlphaFoldDB" id="A0A8H4SSK6"/>
<dbReference type="Gene3D" id="3.40.50.150">
    <property type="entry name" value="Vaccinia Virus protein VP39"/>
    <property type="match status" value="1"/>
</dbReference>
<dbReference type="Pfam" id="PF13489">
    <property type="entry name" value="Methyltransf_23"/>
    <property type="match status" value="1"/>
</dbReference>
<protein>
    <recommendedName>
        <fullName evidence="3">Methyltransferase</fullName>
    </recommendedName>
</protein>
<accession>A0A8H4SSK6</accession>
<proteinExistence type="predicted"/>
<reference evidence="1" key="1">
    <citation type="journal article" date="2020" name="BMC Genomics">
        <title>Correction to: Identification and distribution of gene clusters required for synthesis of sphingolipid metabolism inhibitors in diverse species of the filamentous fungus Fusarium.</title>
        <authorList>
            <person name="Kim H.S."/>
            <person name="Lohmar J.M."/>
            <person name="Busman M."/>
            <person name="Brown D.W."/>
            <person name="Naumann T.A."/>
            <person name="Divon H.H."/>
            <person name="Lysoe E."/>
            <person name="Uhlig S."/>
            <person name="Proctor R.H."/>
        </authorList>
    </citation>
    <scope>NUCLEOTIDE SEQUENCE</scope>
    <source>
        <strain evidence="1">NRRL 20472</strain>
    </source>
</reference>
<keyword evidence="2" id="KW-1185">Reference proteome</keyword>
<gene>
    <name evidence="1" type="ORF">FSARC_14585</name>
</gene>
<evidence type="ECO:0000313" key="2">
    <source>
        <dbReference type="Proteomes" id="UP000622797"/>
    </source>
</evidence>
<organism evidence="1 2">
    <name type="scientific">Fusarium sarcochroum</name>
    <dbReference type="NCBI Taxonomy" id="1208366"/>
    <lineage>
        <taxon>Eukaryota</taxon>
        <taxon>Fungi</taxon>
        <taxon>Dikarya</taxon>
        <taxon>Ascomycota</taxon>
        <taxon>Pezizomycotina</taxon>
        <taxon>Sordariomycetes</taxon>
        <taxon>Hypocreomycetidae</taxon>
        <taxon>Hypocreales</taxon>
        <taxon>Nectriaceae</taxon>
        <taxon>Fusarium</taxon>
        <taxon>Fusarium lateritium species complex</taxon>
    </lineage>
</organism>
<sequence>MASDEDTKYLLGDNAREIERLQKQHIWIQKSHDNKIVFAPIQVTKDGLRVLDVGCADGTLLRDLQKQVSPSAKLVGVDIMESFLPPSNENIIYQFYDLCEPPEQGLSEAFDLTHVRLVIGGVAKVGIQKAVEHLAATVAPEGWLQVQELDFDPNDRQIAGPAWRDVNSVLAGMFEAFGLGGNYTSKIFKAFEDAGLLNVKVETIYWPMGKLLGGDEAGKESWQITIPSIIQAAKMLNADIPDSTYENLTERFIKEVDGQGVVFRTFVFIGQKPASE</sequence>
<dbReference type="SUPFAM" id="SSF53335">
    <property type="entry name" value="S-adenosyl-L-methionine-dependent methyltransferases"/>
    <property type="match status" value="1"/>
</dbReference>
<reference evidence="1" key="2">
    <citation type="submission" date="2020-05" db="EMBL/GenBank/DDBJ databases">
        <authorList>
            <person name="Kim H.-S."/>
            <person name="Proctor R.H."/>
            <person name="Brown D.W."/>
        </authorList>
    </citation>
    <scope>NUCLEOTIDE SEQUENCE</scope>
    <source>
        <strain evidence="1">NRRL 20472</strain>
    </source>
</reference>
<evidence type="ECO:0000313" key="1">
    <source>
        <dbReference type="EMBL" id="KAF4944787.1"/>
    </source>
</evidence>